<organism evidence="3 4">
    <name type="scientific">Candidatus Andeanibacterium colombiense</name>
    <dbReference type="NCBI Taxonomy" id="3121345"/>
    <lineage>
        <taxon>Bacteria</taxon>
        <taxon>Pseudomonadati</taxon>
        <taxon>Pseudomonadota</taxon>
        <taxon>Alphaproteobacteria</taxon>
        <taxon>Sphingomonadales</taxon>
        <taxon>Sphingomonadaceae</taxon>
        <taxon>Candidatus Andeanibacterium</taxon>
    </lineage>
</organism>
<dbReference type="KEGG" id="acob:P0Y56_14385"/>
<keyword evidence="1" id="KW-0175">Coiled coil</keyword>
<proteinExistence type="predicted"/>
<protein>
    <submittedName>
        <fullName evidence="3">Uncharacterized protein</fullName>
    </submittedName>
</protein>
<dbReference type="EMBL" id="CP119316">
    <property type="protein sequence ID" value="WEK46188.1"/>
    <property type="molecule type" value="Genomic_DNA"/>
</dbReference>
<evidence type="ECO:0000256" key="1">
    <source>
        <dbReference type="SAM" id="Coils"/>
    </source>
</evidence>
<dbReference type="AlphaFoldDB" id="A0AAJ5X5Y5"/>
<keyword evidence="2" id="KW-0812">Transmembrane</keyword>
<gene>
    <name evidence="3" type="ORF">P0Y56_14385</name>
</gene>
<evidence type="ECO:0000313" key="4">
    <source>
        <dbReference type="Proteomes" id="UP001218362"/>
    </source>
</evidence>
<feature type="transmembrane region" description="Helical" evidence="2">
    <location>
        <begin position="6"/>
        <end position="28"/>
    </location>
</feature>
<evidence type="ECO:0000313" key="3">
    <source>
        <dbReference type="EMBL" id="WEK46188.1"/>
    </source>
</evidence>
<evidence type="ECO:0000256" key="2">
    <source>
        <dbReference type="SAM" id="Phobius"/>
    </source>
</evidence>
<reference evidence="3" key="1">
    <citation type="submission" date="2023-03" db="EMBL/GenBank/DDBJ databases">
        <title>Andean soil-derived lignocellulolytic bacterial consortium as a source of novel taxa and putative plastic-active enzymes.</title>
        <authorList>
            <person name="Diaz-Garcia L."/>
            <person name="Chuvochina M."/>
            <person name="Feuerriegel G."/>
            <person name="Bunk B."/>
            <person name="Sproer C."/>
            <person name="Streit W.R."/>
            <person name="Rodriguez L.M."/>
            <person name="Overmann J."/>
            <person name="Jimenez D.J."/>
        </authorList>
    </citation>
    <scope>NUCLEOTIDE SEQUENCE</scope>
    <source>
        <strain evidence="3">MAG 26</strain>
    </source>
</reference>
<name>A0AAJ5X5Y5_9SPHN</name>
<keyword evidence="2" id="KW-1133">Transmembrane helix</keyword>
<dbReference type="Proteomes" id="UP001218362">
    <property type="component" value="Chromosome"/>
</dbReference>
<feature type="coiled-coil region" evidence="1">
    <location>
        <begin position="55"/>
        <end position="82"/>
    </location>
</feature>
<accession>A0AAJ5X5Y5</accession>
<keyword evidence="2" id="KW-0472">Membrane</keyword>
<sequence length="110" mass="12495">MNWGGPEFVLAIIALATIGGVVKTWIHAKHGLPMPGRRTRRWEKYAENRGDGEQVSALKAENARLTDRLEASEDRLAVLERIVTDKSYNLASEIEALRDREPRLERDKTI</sequence>